<gene>
    <name evidence="1" type="ORF">PLUA15_180039</name>
</gene>
<reference evidence="1 2" key="1">
    <citation type="submission" date="2017-08" db="EMBL/GenBank/DDBJ databases">
        <authorList>
            <person name="Chaillou S."/>
        </authorList>
    </citation>
    <scope>NUCLEOTIDE SEQUENCE [LARGE SCALE GENOMIC DNA]</scope>
    <source>
        <strain evidence="1 2">MFPA15A1205</strain>
    </source>
</reference>
<dbReference type="EMBL" id="OBKZ01000010">
    <property type="protein sequence ID" value="SOB50588.1"/>
    <property type="molecule type" value="Genomic_DNA"/>
</dbReference>
<name>A0AAX2H3K7_9PSED</name>
<dbReference type="Proteomes" id="UP000219564">
    <property type="component" value="Unassembled WGS sequence"/>
</dbReference>
<comment type="caution">
    <text evidence="1">The sequence shown here is derived from an EMBL/GenBank/DDBJ whole genome shotgun (WGS) entry which is preliminary data.</text>
</comment>
<protein>
    <recommendedName>
        <fullName evidence="3">Transposase</fullName>
    </recommendedName>
</protein>
<sequence length="55" mass="6264">MKTLFGSTRQGREKDLKFSAELCWVFALKPYMWGLLAELIQDMRFTGGVQCTTCG</sequence>
<evidence type="ECO:0008006" key="3">
    <source>
        <dbReference type="Google" id="ProtNLM"/>
    </source>
</evidence>
<evidence type="ECO:0000313" key="1">
    <source>
        <dbReference type="EMBL" id="SOB50588.1"/>
    </source>
</evidence>
<organism evidence="1 2">
    <name type="scientific">Pseudomonas lundensis</name>
    <dbReference type="NCBI Taxonomy" id="86185"/>
    <lineage>
        <taxon>Bacteria</taxon>
        <taxon>Pseudomonadati</taxon>
        <taxon>Pseudomonadota</taxon>
        <taxon>Gammaproteobacteria</taxon>
        <taxon>Pseudomonadales</taxon>
        <taxon>Pseudomonadaceae</taxon>
        <taxon>Pseudomonas</taxon>
    </lineage>
</organism>
<evidence type="ECO:0000313" key="2">
    <source>
        <dbReference type="Proteomes" id="UP000219564"/>
    </source>
</evidence>
<dbReference type="AlphaFoldDB" id="A0AAX2H3K7"/>
<accession>A0AAX2H3K7</accession>
<proteinExistence type="predicted"/>